<protein>
    <submittedName>
        <fullName evidence="1">Uncharacterized protein</fullName>
    </submittedName>
</protein>
<reference evidence="1" key="1">
    <citation type="submission" date="2020-02" db="EMBL/GenBank/DDBJ databases">
        <authorList>
            <person name="Hu X."/>
            <person name="Yuan Z."/>
            <person name="Cheng J."/>
            <person name="Geng P."/>
        </authorList>
    </citation>
    <scope>NUCLEOTIDE SEQUENCE</scope>
    <source>
        <strain evidence="1">SSII-1</strain>
        <plasmid evidence="1">pSSII-1</plasmid>
    </source>
</reference>
<geneLocation type="plasmid" evidence="1">
    <name>pSSII-1</name>
</geneLocation>
<dbReference type="EMBL" id="MT075580">
    <property type="protein sequence ID" value="QIS31237.1"/>
    <property type="molecule type" value="Genomic_DNA"/>
</dbReference>
<name>A0A6H0A0F3_LYSSH</name>
<keyword evidence="1" id="KW-0614">Plasmid</keyword>
<dbReference type="AlphaFoldDB" id="A0A6H0A0F3"/>
<dbReference type="RefSeq" id="WP_031417318.1">
    <property type="nucleotide sequence ID" value="NZ_CP064071.1"/>
</dbReference>
<evidence type="ECO:0000313" key="1">
    <source>
        <dbReference type="EMBL" id="QIS31237.1"/>
    </source>
</evidence>
<sequence>MKKINLETTDFERFNSLYQVEVECCCEQTVIPMDMNNFEFTNIRSFGEASVFKLINKQSGSAVLFLENVELKYSELTISLVRLLKCTHETEVFEQLTQTVGFMFTEDPIDIIGIYLEKYNGDIK</sequence>
<accession>A0A6H0A0F3</accession>
<organism evidence="1">
    <name type="scientific">Lysinibacillus sphaericus</name>
    <name type="common">Bacillus sphaericus</name>
    <dbReference type="NCBI Taxonomy" id="1421"/>
    <lineage>
        <taxon>Bacteria</taxon>
        <taxon>Bacillati</taxon>
        <taxon>Bacillota</taxon>
        <taxon>Bacilli</taxon>
        <taxon>Bacillales</taxon>
        <taxon>Bacillaceae</taxon>
        <taxon>Lysinibacillus</taxon>
    </lineage>
</organism>
<proteinExistence type="predicted"/>